<evidence type="ECO:0000259" key="6">
    <source>
        <dbReference type="Pfam" id="PF08501"/>
    </source>
</evidence>
<evidence type="ECO:0000313" key="8">
    <source>
        <dbReference type="Proteomes" id="UP001519654"/>
    </source>
</evidence>
<evidence type="ECO:0000256" key="1">
    <source>
        <dbReference type="ARBA" id="ARBA00004871"/>
    </source>
</evidence>
<keyword evidence="8" id="KW-1185">Reference proteome</keyword>
<dbReference type="InterPro" id="IPR022893">
    <property type="entry name" value="Shikimate_DH_fam"/>
</dbReference>
<reference evidence="7 8" key="1">
    <citation type="submission" date="2021-06" db="EMBL/GenBank/DDBJ databases">
        <title>Actinoplanes lichenicola sp. nov., and Actinoplanes ovalisporus sp. nov., isolated from lichen in Thailand.</title>
        <authorList>
            <person name="Saeng-In P."/>
            <person name="Kanchanasin P."/>
            <person name="Yuki M."/>
            <person name="Kudo T."/>
            <person name="Ohkuma M."/>
            <person name="Phongsopitanun W."/>
            <person name="Tanasupawat S."/>
        </authorList>
    </citation>
    <scope>NUCLEOTIDE SEQUENCE [LARGE SCALE GENOMIC DNA]</scope>
    <source>
        <strain evidence="7 8">NBRC 110975</strain>
    </source>
</reference>
<dbReference type="SUPFAM" id="SSF51735">
    <property type="entry name" value="NAD(P)-binding Rossmann-fold domains"/>
    <property type="match status" value="1"/>
</dbReference>
<name>A0ABS5YZM0_9ACTN</name>
<dbReference type="InterPro" id="IPR046346">
    <property type="entry name" value="Aminoacid_DH-like_N_sf"/>
</dbReference>
<dbReference type="PANTHER" id="PTHR21089:SF1">
    <property type="entry name" value="BIFUNCTIONAL 3-DEHYDROQUINATE DEHYDRATASE_SHIKIMATE DEHYDROGENASE, CHLOROPLASTIC"/>
    <property type="match status" value="1"/>
</dbReference>
<keyword evidence="3" id="KW-0057">Aromatic amino acid biosynthesis</keyword>
<feature type="domain" description="Shikimate dehydrogenase substrate binding N-terminal" evidence="6">
    <location>
        <begin position="17"/>
        <end position="98"/>
    </location>
</feature>
<comment type="pathway">
    <text evidence="1">Metabolic intermediate biosynthesis; chorismate biosynthesis; chorismate from D-erythrose 4-phosphate and phosphoenolpyruvate: step 4/7.</text>
</comment>
<dbReference type="Gene3D" id="3.40.50.10860">
    <property type="entry name" value="Leucine Dehydrogenase, chain A, domain 1"/>
    <property type="match status" value="1"/>
</dbReference>
<comment type="caution">
    <text evidence="7">The sequence shown here is derived from an EMBL/GenBank/DDBJ whole genome shotgun (WGS) entry which is preliminary data.</text>
</comment>
<dbReference type="InterPro" id="IPR036291">
    <property type="entry name" value="NAD(P)-bd_dom_sf"/>
</dbReference>
<dbReference type="PANTHER" id="PTHR21089">
    <property type="entry name" value="SHIKIMATE DEHYDROGENASE"/>
    <property type="match status" value="1"/>
</dbReference>
<evidence type="ECO:0000256" key="3">
    <source>
        <dbReference type="ARBA" id="ARBA00023141"/>
    </source>
</evidence>
<feature type="domain" description="Quinate/shikimate 5-dehydrogenase/glutamyl-tRNA reductase" evidence="5">
    <location>
        <begin position="128"/>
        <end position="176"/>
    </location>
</feature>
<dbReference type="Pfam" id="PF08501">
    <property type="entry name" value="Shikimate_dh_N"/>
    <property type="match status" value="1"/>
</dbReference>
<dbReference type="InterPro" id="IPR006151">
    <property type="entry name" value="Shikm_DH/Glu-tRNA_Rdtase"/>
</dbReference>
<proteinExistence type="predicted"/>
<gene>
    <name evidence="7" type="ORF">KOI35_35825</name>
</gene>
<sequence>MTSHPISGYTRVYAHFAYPSEHVRTPGVFNAYFRRRGIDAVCIPVKVAPAGLAAAVAMCRSWENLAGIGVTMPHKETIAGLLDERTEGVRRAGASNVIKRLPDGRLLGGQLDGYGFVHGLKTNGFDPAGSRALLLGAGGSARAVAMELALNGIAALRIANRSRDRAEALAADVRREFPELAVSVADASTVQDATLIVNTTSVGMKPDDPLPVDLSGLTPQVTVADIIMKPEVTPLLEAARERGCAIHPGLQMLVGQLDVTAEWLDLAPAREAVGDMAVAR</sequence>
<comment type="catalytic activity">
    <reaction evidence="4">
        <text>shikimate + NADP(+) = 3-dehydroshikimate + NADPH + H(+)</text>
        <dbReference type="Rhea" id="RHEA:17737"/>
        <dbReference type="ChEBI" id="CHEBI:15378"/>
        <dbReference type="ChEBI" id="CHEBI:16630"/>
        <dbReference type="ChEBI" id="CHEBI:36208"/>
        <dbReference type="ChEBI" id="CHEBI:57783"/>
        <dbReference type="ChEBI" id="CHEBI:58349"/>
        <dbReference type="EC" id="1.1.1.25"/>
    </reaction>
</comment>
<keyword evidence="3" id="KW-0028">Amino-acid biosynthesis</keyword>
<dbReference type="EC" id="1.1.1.25" evidence="2"/>
<organism evidence="7 8">
    <name type="scientific">Paractinoplanes bogorensis</name>
    <dbReference type="NCBI Taxonomy" id="1610840"/>
    <lineage>
        <taxon>Bacteria</taxon>
        <taxon>Bacillati</taxon>
        <taxon>Actinomycetota</taxon>
        <taxon>Actinomycetes</taxon>
        <taxon>Micromonosporales</taxon>
        <taxon>Micromonosporaceae</taxon>
        <taxon>Paractinoplanes</taxon>
    </lineage>
</organism>
<dbReference type="Proteomes" id="UP001519654">
    <property type="component" value="Unassembled WGS sequence"/>
</dbReference>
<dbReference type="Pfam" id="PF01488">
    <property type="entry name" value="Shikimate_DH"/>
    <property type="match status" value="1"/>
</dbReference>
<dbReference type="EMBL" id="JAHKKG010000013">
    <property type="protein sequence ID" value="MBU2668893.1"/>
    <property type="molecule type" value="Genomic_DNA"/>
</dbReference>
<evidence type="ECO:0000313" key="7">
    <source>
        <dbReference type="EMBL" id="MBU2668893.1"/>
    </source>
</evidence>
<dbReference type="SUPFAM" id="SSF53223">
    <property type="entry name" value="Aminoacid dehydrogenase-like, N-terminal domain"/>
    <property type="match status" value="1"/>
</dbReference>
<accession>A0ABS5YZM0</accession>
<dbReference type="InterPro" id="IPR013708">
    <property type="entry name" value="Shikimate_DH-bd_N"/>
</dbReference>
<evidence type="ECO:0000256" key="2">
    <source>
        <dbReference type="ARBA" id="ARBA00012962"/>
    </source>
</evidence>
<dbReference type="RefSeq" id="WP_215793143.1">
    <property type="nucleotide sequence ID" value="NZ_JAHKKG010000013.1"/>
</dbReference>
<evidence type="ECO:0000256" key="4">
    <source>
        <dbReference type="ARBA" id="ARBA00049442"/>
    </source>
</evidence>
<dbReference type="Gene3D" id="3.40.50.720">
    <property type="entry name" value="NAD(P)-binding Rossmann-like Domain"/>
    <property type="match status" value="1"/>
</dbReference>
<evidence type="ECO:0000259" key="5">
    <source>
        <dbReference type="Pfam" id="PF01488"/>
    </source>
</evidence>
<protein>
    <recommendedName>
        <fullName evidence="2">shikimate dehydrogenase (NADP(+))</fullName>
        <ecNumber evidence="2">1.1.1.25</ecNumber>
    </recommendedName>
</protein>
<dbReference type="CDD" id="cd01065">
    <property type="entry name" value="NAD_bind_Shikimate_DH"/>
    <property type="match status" value="1"/>
</dbReference>